<evidence type="ECO:0000313" key="2">
    <source>
        <dbReference type="EMBL" id="KAK0421069.1"/>
    </source>
</evidence>
<dbReference type="EMBL" id="JAUCMV010000002">
    <property type="protein sequence ID" value="KAK0421069.1"/>
    <property type="molecule type" value="Genomic_DNA"/>
</dbReference>
<proteinExistence type="predicted"/>
<reference evidence="2" key="1">
    <citation type="submission" date="2023-06" db="EMBL/GenBank/DDBJ databases">
        <title>Genomic analysis of the entomopathogenic nematode Steinernema hermaphroditum.</title>
        <authorList>
            <person name="Schwarz E.M."/>
            <person name="Heppert J.K."/>
            <person name="Baniya A."/>
            <person name="Schwartz H.T."/>
            <person name="Tan C.-H."/>
            <person name="Antoshechkin I."/>
            <person name="Sternberg P.W."/>
            <person name="Goodrich-Blair H."/>
            <person name="Dillman A.R."/>
        </authorList>
    </citation>
    <scope>NUCLEOTIDE SEQUENCE</scope>
    <source>
        <strain evidence="2">PS9179</strain>
        <tissue evidence="2">Whole animal</tissue>
    </source>
</reference>
<protein>
    <submittedName>
        <fullName evidence="2">Uncharacterized protein</fullName>
    </submittedName>
</protein>
<evidence type="ECO:0000256" key="1">
    <source>
        <dbReference type="SAM" id="MobiDB-lite"/>
    </source>
</evidence>
<dbReference type="Proteomes" id="UP001175271">
    <property type="component" value="Unassembled WGS sequence"/>
</dbReference>
<comment type="caution">
    <text evidence="2">The sequence shown here is derived from an EMBL/GenBank/DDBJ whole genome shotgun (WGS) entry which is preliminary data.</text>
</comment>
<accession>A0AA39M5A3</accession>
<gene>
    <name evidence="2" type="ORF">QR680_015046</name>
</gene>
<evidence type="ECO:0000313" key="3">
    <source>
        <dbReference type="Proteomes" id="UP001175271"/>
    </source>
</evidence>
<keyword evidence="3" id="KW-1185">Reference proteome</keyword>
<organism evidence="2 3">
    <name type="scientific">Steinernema hermaphroditum</name>
    <dbReference type="NCBI Taxonomy" id="289476"/>
    <lineage>
        <taxon>Eukaryota</taxon>
        <taxon>Metazoa</taxon>
        <taxon>Ecdysozoa</taxon>
        <taxon>Nematoda</taxon>
        <taxon>Chromadorea</taxon>
        <taxon>Rhabditida</taxon>
        <taxon>Tylenchina</taxon>
        <taxon>Panagrolaimomorpha</taxon>
        <taxon>Strongyloidoidea</taxon>
        <taxon>Steinernematidae</taxon>
        <taxon>Steinernema</taxon>
    </lineage>
</organism>
<dbReference type="AlphaFoldDB" id="A0AA39M5A3"/>
<name>A0AA39M5A3_9BILA</name>
<sequence length="205" mass="23290">MFRSSFNGFRVLVGVVMSRKDPSINELADKDVPKDVSTHMSVQCVYVWSLLKAIGANDQQVEQGRRRPSSIGWNRPSKDKSDATSRNTCSSQRKKLIMLMLFNPGNVNLNSRTEQIILTIVRIAAGRQDQFEEVGVLLAPTDELSGLFIAHIVECFLNAPAWIAQYGLEHKFDMANFENRMACYLGSFKKQTKQKIVWYLCHQIC</sequence>
<feature type="region of interest" description="Disordered" evidence="1">
    <location>
        <begin position="61"/>
        <end position="88"/>
    </location>
</feature>